<evidence type="ECO:0000313" key="2">
    <source>
        <dbReference type="Proteomes" id="UP000466632"/>
    </source>
</evidence>
<dbReference type="EMBL" id="AP022582">
    <property type="protein sequence ID" value="BBY00210.1"/>
    <property type="molecule type" value="Genomic_DNA"/>
</dbReference>
<dbReference type="KEGG" id="mseo:MSEO_07090"/>
<evidence type="ECO:0000313" key="1">
    <source>
        <dbReference type="EMBL" id="BBY00210.1"/>
    </source>
</evidence>
<dbReference type="AlphaFoldDB" id="A0A7I7NVH0"/>
<dbReference type="Proteomes" id="UP000466632">
    <property type="component" value="Chromosome"/>
</dbReference>
<dbReference type="SUPFAM" id="SSF55931">
    <property type="entry name" value="Glutamine synthetase/guanido kinase"/>
    <property type="match status" value="1"/>
</dbReference>
<proteinExistence type="predicted"/>
<accession>A0A7I7NVH0</accession>
<reference evidence="1 2" key="1">
    <citation type="journal article" date="2019" name="Emerg. Microbes Infect.">
        <title>Comprehensive subspecies identification of 175 nontuberculous mycobacteria species based on 7547 genomic profiles.</title>
        <authorList>
            <person name="Matsumoto Y."/>
            <person name="Kinjo T."/>
            <person name="Motooka D."/>
            <person name="Nabeya D."/>
            <person name="Jung N."/>
            <person name="Uechi K."/>
            <person name="Horii T."/>
            <person name="Iida T."/>
            <person name="Fujita J."/>
            <person name="Nakamura S."/>
        </authorList>
    </citation>
    <scope>NUCLEOTIDE SEQUENCE [LARGE SCALE GENOMIC DNA]</scope>
    <source>
        <strain evidence="1 2">JCM 16018</strain>
    </source>
</reference>
<organism evidence="1 2">
    <name type="scientific">Mycobacterium seoulense</name>
    <dbReference type="NCBI Taxonomy" id="386911"/>
    <lineage>
        <taxon>Bacteria</taxon>
        <taxon>Bacillati</taxon>
        <taxon>Actinomycetota</taxon>
        <taxon>Actinomycetes</taxon>
        <taxon>Mycobacteriales</taxon>
        <taxon>Mycobacteriaceae</taxon>
        <taxon>Mycobacterium</taxon>
    </lineage>
</organism>
<dbReference type="Gene3D" id="3.30.590.20">
    <property type="match status" value="1"/>
</dbReference>
<protein>
    <submittedName>
        <fullName evidence="1">Uncharacterized protein</fullName>
    </submittedName>
</protein>
<keyword evidence="2" id="KW-1185">Reference proteome</keyword>
<sequence>MPAREQLGALVQRVRPALESLGEYDRVTSELDRVAAQGNGAIRQLRAWRERGEVMDVIEAAAAATLS</sequence>
<gene>
    <name evidence="1" type="ORF">MSEO_07090</name>
</gene>
<dbReference type="InterPro" id="IPR014746">
    <property type="entry name" value="Gln_synth/guanido_kin_cat_dom"/>
</dbReference>
<name>A0A7I7NVH0_9MYCO</name>
<dbReference type="GO" id="GO:0003824">
    <property type="term" value="F:catalytic activity"/>
    <property type="evidence" value="ECO:0007669"/>
    <property type="project" value="InterPro"/>
</dbReference>